<gene>
    <name evidence="1" type="ORF">TM448A01973_0024</name>
    <name evidence="2" type="ORF">TM448B00061_0006</name>
</gene>
<organism evidence="1">
    <name type="scientific">viral metagenome</name>
    <dbReference type="NCBI Taxonomy" id="1070528"/>
    <lineage>
        <taxon>unclassified sequences</taxon>
        <taxon>metagenomes</taxon>
        <taxon>organismal metagenomes</taxon>
    </lineage>
</organism>
<evidence type="ECO:0000313" key="2">
    <source>
        <dbReference type="EMBL" id="QJH93386.1"/>
    </source>
</evidence>
<reference evidence="1" key="1">
    <citation type="submission" date="2020-03" db="EMBL/GenBank/DDBJ databases">
        <title>The deep terrestrial virosphere.</title>
        <authorList>
            <person name="Holmfeldt K."/>
            <person name="Nilsson E."/>
            <person name="Simone D."/>
            <person name="Lopez-Fernandez M."/>
            <person name="Wu X."/>
            <person name="de Brujin I."/>
            <person name="Lundin D."/>
            <person name="Andersson A."/>
            <person name="Bertilsson S."/>
            <person name="Dopson M."/>
        </authorList>
    </citation>
    <scope>NUCLEOTIDE SEQUENCE</scope>
    <source>
        <strain evidence="1">TM448A01973</strain>
        <strain evidence="2">TM448B00061</strain>
    </source>
</reference>
<name>A0A6H1ZUF2_9ZZZZ</name>
<dbReference type="EMBL" id="MT144236">
    <property type="protein sequence ID" value="QJA51092.1"/>
    <property type="molecule type" value="Genomic_DNA"/>
</dbReference>
<protein>
    <submittedName>
        <fullName evidence="1">Uncharacterized protein</fullName>
    </submittedName>
</protein>
<accession>A0A6H1ZUF2</accession>
<dbReference type="AlphaFoldDB" id="A0A6H1ZUF2"/>
<dbReference type="EMBL" id="MT144588">
    <property type="protein sequence ID" value="QJH93386.1"/>
    <property type="molecule type" value="Genomic_DNA"/>
</dbReference>
<evidence type="ECO:0000313" key="1">
    <source>
        <dbReference type="EMBL" id="QJA51092.1"/>
    </source>
</evidence>
<sequence length="192" mass="21409">MTPLEKLWTIGYGLDLGGYEFDSLGIPSLAALQHAGLEDAGPILCWDDPKRDDFPFGYPRSLPSYKLVLLILPTDWFDLKWPDSFQCSDYRYVLRSCGTVNESDRDCICHGKLVEWTGAAGEPRKPECNDWLMAEAVEQGIALEVDSWIPDLMWGRTGNVGDRPYPSCDRCGGDGSVTSPGGAYAWYEVEDK</sequence>
<proteinExistence type="predicted"/>